<dbReference type="AlphaFoldDB" id="A0A382K7Z9"/>
<evidence type="ECO:0000313" key="1">
    <source>
        <dbReference type="EMBL" id="SVC20146.1"/>
    </source>
</evidence>
<sequence length="118" mass="13065">MCAFLDAEGACRIYPQRPYVCRSQGAPLRWTDHDEEGNIVELRDICPLNEAGKPIEELPAAACWSIGWAEGALAQLQSRLDGRDGLSFHGDEDDEPDHAPGRVALRDLFEKRTPESSS</sequence>
<reference evidence="1" key="1">
    <citation type="submission" date="2018-05" db="EMBL/GenBank/DDBJ databases">
        <authorList>
            <person name="Lanie J.A."/>
            <person name="Ng W.-L."/>
            <person name="Kazmierczak K.M."/>
            <person name="Andrzejewski T.M."/>
            <person name="Davidsen T.M."/>
            <person name="Wayne K.J."/>
            <person name="Tettelin H."/>
            <person name="Glass J.I."/>
            <person name="Rusch D."/>
            <person name="Podicherti R."/>
            <person name="Tsui H.-C.T."/>
            <person name="Winkler M.E."/>
        </authorList>
    </citation>
    <scope>NUCLEOTIDE SEQUENCE</scope>
</reference>
<gene>
    <name evidence="1" type="ORF">METZ01_LOCUS273000</name>
</gene>
<name>A0A382K7Z9_9ZZZZ</name>
<proteinExistence type="predicted"/>
<accession>A0A382K7Z9</accession>
<organism evidence="1">
    <name type="scientific">marine metagenome</name>
    <dbReference type="NCBI Taxonomy" id="408172"/>
    <lineage>
        <taxon>unclassified sequences</taxon>
        <taxon>metagenomes</taxon>
        <taxon>ecological metagenomes</taxon>
    </lineage>
</organism>
<dbReference type="EMBL" id="UINC01078760">
    <property type="protein sequence ID" value="SVC20146.1"/>
    <property type="molecule type" value="Genomic_DNA"/>
</dbReference>
<protein>
    <submittedName>
        <fullName evidence="1">Uncharacterized protein</fullName>
    </submittedName>
</protein>